<dbReference type="PANTHER" id="PTHR34227:SF1">
    <property type="entry name" value="DIMETHYL SULFOXIDE REDUCTASE CHAPERONE-RELATED"/>
    <property type="match status" value="1"/>
</dbReference>
<gene>
    <name evidence="2" type="ORF">QNJ86_02575</name>
</gene>
<dbReference type="InterPro" id="IPR020945">
    <property type="entry name" value="DMSO/NO3_reduct_chaperone"/>
</dbReference>
<dbReference type="Gene3D" id="1.10.3480.10">
    <property type="entry name" value="TorD-like"/>
    <property type="match status" value="1"/>
</dbReference>
<dbReference type="PANTHER" id="PTHR34227">
    <property type="entry name" value="CHAPERONE PROTEIN YCDY"/>
    <property type="match status" value="1"/>
</dbReference>
<dbReference type="Proteomes" id="UP001232750">
    <property type="component" value="Unassembled WGS sequence"/>
</dbReference>
<dbReference type="SUPFAM" id="SSF89155">
    <property type="entry name" value="TorD-like"/>
    <property type="match status" value="1"/>
</dbReference>
<dbReference type="RefSeq" id="WP_283831014.1">
    <property type="nucleotide sequence ID" value="NZ_JASJEU010000005.1"/>
</dbReference>
<sequence>MGEETMVDQMWVARATTWELLALTLRYPDGTLADAVASGEWALAAAEVADVLDLTLPEGWLEGVPGAPAAGIEPPDPAALLSDLRVEATRLFVGAPEPACPPFEGVWRAKEEGVQPLLFVNPHSMEVERFCRACGLGRPEGTNEPLDHAATECELLEHLALRAAGAPVPESAPAAEDLPGGSPAAAYETFLAEHARVWMPAFAEHLAADARVPLYRACAHLLAAAVA</sequence>
<accession>A0ABT7DJH5</accession>
<dbReference type="Pfam" id="PF02613">
    <property type="entry name" value="Nitrate_red_del"/>
    <property type="match status" value="1"/>
</dbReference>
<reference evidence="2 3" key="1">
    <citation type="submission" date="2023-05" db="EMBL/GenBank/DDBJ databases">
        <title>Gordonibacter KGMB12511T sp. nov., isolated from faeces of healthy Korean.</title>
        <authorList>
            <person name="Kim H.S."/>
            <person name="Kim J.-S."/>
            <person name="Suh M.K."/>
            <person name="Eom M.K."/>
            <person name="Do H.E."/>
            <person name="Lee J.-S."/>
        </authorList>
    </citation>
    <scope>NUCLEOTIDE SEQUENCE [LARGE SCALE GENOMIC DNA]</scope>
    <source>
        <strain evidence="2 3">KGMB12511</strain>
    </source>
</reference>
<protein>
    <submittedName>
        <fullName evidence="2">Molecular chaperone TorD family protein</fullName>
    </submittedName>
</protein>
<name>A0ABT7DJH5_9ACTN</name>
<dbReference type="InterPro" id="IPR050289">
    <property type="entry name" value="TorD/DmsD_chaperones"/>
</dbReference>
<evidence type="ECO:0000313" key="3">
    <source>
        <dbReference type="Proteomes" id="UP001232750"/>
    </source>
</evidence>
<dbReference type="InterPro" id="IPR036411">
    <property type="entry name" value="TorD-like_sf"/>
</dbReference>
<organism evidence="2 3">
    <name type="scientific">Gordonibacter faecis</name>
    <dbReference type="NCBI Taxonomy" id="3047475"/>
    <lineage>
        <taxon>Bacteria</taxon>
        <taxon>Bacillati</taxon>
        <taxon>Actinomycetota</taxon>
        <taxon>Coriobacteriia</taxon>
        <taxon>Eggerthellales</taxon>
        <taxon>Eggerthellaceae</taxon>
        <taxon>Gordonibacter</taxon>
    </lineage>
</organism>
<dbReference type="EMBL" id="JASJEU010000005">
    <property type="protein sequence ID" value="MDJ1649675.1"/>
    <property type="molecule type" value="Genomic_DNA"/>
</dbReference>
<proteinExistence type="predicted"/>
<keyword evidence="3" id="KW-1185">Reference proteome</keyword>
<evidence type="ECO:0000313" key="2">
    <source>
        <dbReference type="EMBL" id="MDJ1649675.1"/>
    </source>
</evidence>
<keyword evidence="1" id="KW-0143">Chaperone</keyword>
<comment type="caution">
    <text evidence="2">The sequence shown here is derived from an EMBL/GenBank/DDBJ whole genome shotgun (WGS) entry which is preliminary data.</text>
</comment>
<evidence type="ECO:0000256" key="1">
    <source>
        <dbReference type="ARBA" id="ARBA00023186"/>
    </source>
</evidence>